<feature type="domain" description="SGNH hydrolase-type esterase" evidence="2">
    <location>
        <begin position="100"/>
        <end position="258"/>
    </location>
</feature>
<evidence type="ECO:0000259" key="2">
    <source>
        <dbReference type="Pfam" id="PF13472"/>
    </source>
</evidence>
<name>A0A5C1E9Y0_9RHOO</name>
<sequence>MHSGVASRISGRIRHWIGAPLGRWLDRRQPSPPPPGVGTAAWAAGPTSTHPCAHAANRAPARPGRLPARARGLLATALLALLLPIPTVQAAPAGVRTLLVFGDSLSAGYGIRQDAAWPSLLAERLKTKAPAYTVLNASISGETTAGGVSRLPPLLEKHKPAVVVIELGANDGLRGLPVGEMKKNLVTMTRAAKAAGAKVLLVRIELPPNYGAYARTVGDAFNEVAKAEKLPVPPFLLDQVASDRRLFQADGLHPVAEAQGRLLDNVWPALAPLLK</sequence>
<dbReference type="Pfam" id="PF13472">
    <property type="entry name" value="Lipase_GDSL_2"/>
    <property type="match status" value="1"/>
</dbReference>
<evidence type="ECO:0000256" key="1">
    <source>
        <dbReference type="SAM" id="MobiDB-lite"/>
    </source>
</evidence>
<dbReference type="PANTHER" id="PTHR30383">
    <property type="entry name" value="THIOESTERASE 1/PROTEASE 1/LYSOPHOSPHOLIPASE L1"/>
    <property type="match status" value="1"/>
</dbReference>
<gene>
    <name evidence="3" type="primary">tesA</name>
    <name evidence="3" type="ORF">OTERR_19780</name>
</gene>
<proteinExistence type="predicted"/>
<dbReference type="Gene3D" id="3.40.50.1110">
    <property type="entry name" value="SGNH hydrolase"/>
    <property type="match status" value="1"/>
</dbReference>
<dbReference type="EMBL" id="CP022579">
    <property type="protein sequence ID" value="QEL65454.1"/>
    <property type="molecule type" value="Genomic_DNA"/>
</dbReference>
<dbReference type="PANTHER" id="PTHR30383:SF24">
    <property type="entry name" value="THIOESTERASE 1_PROTEASE 1_LYSOPHOSPHOLIPASE L1"/>
    <property type="match status" value="1"/>
</dbReference>
<dbReference type="SUPFAM" id="SSF52266">
    <property type="entry name" value="SGNH hydrolase"/>
    <property type="match status" value="1"/>
</dbReference>
<protein>
    <submittedName>
        <fullName evidence="3">Acyl-CoA thioesterase I</fullName>
    </submittedName>
</protein>
<dbReference type="GO" id="GO:0006629">
    <property type="term" value="P:lipid metabolic process"/>
    <property type="evidence" value="ECO:0007669"/>
    <property type="project" value="InterPro"/>
</dbReference>
<dbReference type="InterPro" id="IPR008265">
    <property type="entry name" value="Lipase_GDSL_AS"/>
</dbReference>
<evidence type="ECO:0000313" key="3">
    <source>
        <dbReference type="EMBL" id="QEL65454.1"/>
    </source>
</evidence>
<dbReference type="AlphaFoldDB" id="A0A5C1E9Y0"/>
<dbReference type="CDD" id="cd01822">
    <property type="entry name" value="Lysophospholipase_L1_like"/>
    <property type="match status" value="1"/>
</dbReference>
<dbReference type="InterPro" id="IPR013830">
    <property type="entry name" value="SGNH_hydro"/>
</dbReference>
<dbReference type="PROSITE" id="PS01098">
    <property type="entry name" value="LIPASE_GDSL_SER"/>
    <property type="match status" value="1"/>
</dbReference>
<dbReference type="InterPro" id="IPR036514">
    <property type="entry name" value="SGNH_hydro_sf"/>
</dbReference>
<dbReference type="Proteomes" id="UP000323671">
    <property type="component" value="Chromosome"/>
</dbReference>
<keyword evidence="4" id="KW-1185">Reference proteome</keyword>
<accession>A0A5C1E9Y0</accession>
<evidence type="ECO:0000313" key="4">
    <source>
        <dbReference type="Proteomes" id="UP000323671"/>
    </source>
</evidence>
<dbReference type="InterPro" id="IPR051532">
    <property type="entry name" value="Ester_Hydrolysis_Enzymes"/>
</dbReference>
<dbReference type="KEGG" id="otr:OTERR_19780"/>
<feature type="region of interest" description="Disordered" evidence="1">
    <location>
        <begin position="24"/>
        <end position="64"/>
    </location>
</feature>
<organism evidence="3 4">
    <name type="scientific">Oryzomicrobium terrae</name>
    <dbReference type="NCBI Taxonomy" id="1735038"/>
    <lineage>
        <taxon>Bacteria</taxon>
        <taxon>Pseudomonadati</taxon>
        <taxon>Pseudomonadota</taxon>
        <taxon>Betaproteobacteria</taxon>
        <taxon>Rhodocyclales</taxon>
        <taxon>Rhodocyclaceae</taxon>
        <taxon>Oryzomicrobium</taxon>
    </lineage>
</organism>
<reference evidence="3 4" key="1">
    <citation type="submission" date="2017-07" db="EMBL/GenBank/DDBJ databases">
        <title>Complete genome sequence of Oryzomicrobium terrae TPP412.</title>
        <authorList>
            <person name="Chiu L.-W."/>
            <person name="Lo K.-J."/>
            <person name="Tsai Y.-M."/>
            <person name="Lin S.-S."/>
            <person name="Kuo C.-H."/>
            <person name="Liu C.-T."/>
        </authorList>
    </citation>
    <scope>NUCLEOTIDE SEQUENCE [LARGE SCALE GENOMIC DNA]</scope>
    <source>
        <strain evidence="3 4">TPP412</strain>
    </source>
</reference>
<dbReference type="GO" id="GO:0004622">
    <property type="term" value="F:phosphatidylcholine lysophospholipase activity"/>
    <property type="evidence" value="ECO:0007669"/>
    <property type="project" value="TreeGrafter"/>
</dbReference>
<feature type="compositionally biased region" description="Low complexity" evidence="1">
    <location>
        <begin position="51"/>
        <end position="64"/>
    </location>
</feature>